<evidence type="ECO:0000256" key="2">
    <source>
        <dbReference type="SAM" id="MobiDB-lite"/>
    </source>
</evidence>
<dbReference type="AlphaFoldDB" id="A0A409X3Y1"/>
<dbReference type="Proteomes" id="UP000284842">
    <property type="component" value="Unassembled WGS sequence"/>
</dbReference>
<feature type="compositionally biased region" description="Low complexity" evidence="2">
    <location>
        <begin position="484"/>
        <end position="502"/>
    </location>
</feature>
<feature type="non-terminal residue" evidence="3">
    <location>
        <position position="502"/>
    </location>
</feature>
<feature type="compositionally biased region" description="Gly residues" evidence="2">
    <location>
        <begin position="402"/>
        <end position="424"/>
    </location>
</feature>
<dbReference type="OrthoDB" id="3204900at2759"/>
<feature type="compositionally biased region" description="Basic and acidic residues" evidence="2">
    <location>
        <begin position="146"/>
        <end position="158"/>
    </location>
</feature>
<keyword evidence="4" id="KW-1185">Reference proteome</keyword>
<evidence type="ECO:0000256" key="1">
    <source>
        <dbReference type="SAM" id="Coils"/>
    </source>
</evidence>
<accession>A0A409X3Y1</accession>
<feature type="region of interest" description="Disordered" evidence="2">
    <location>
        <begin position="1"/>
        <end position="194"/>
    </location>
</feature>
<name>A0A409X3Y1_9AGAR</name>
<feature type="compositionally biased region" description="Low complexity" evidence="2">
    <location>
        <begin position="436"/>
        <end position="448"/>
    </location>
</feature>
<comment type="caution">
    <text evidence="3">The sequence shown here is derived from an EMBL/GenBank/DDBJ whole genome shotgun (WGS) entry which is preliminary data.</text>
</comment>
<feature type="compositionally biased region" description="Low complexity" evidence="2">
    <location>
        <begin position="466"/>
        <end position="476"/>
    </location>
</feature>
<dbReference type="STRING" id="181874.A0A409X3Y1"/>
<feature type="compositionally biased region" description="Low complexity" evidence="2">
    <location>
        <begin position="292"/>
        <end position="315"/>
    </location>
</feature>
<feature type="coiled-coil region" evidence="1">
    <location>
        <begin position="227"/>
        <end position="254"/>
    </location>
</feature>
<feature type="region of interest" description="Disordered" evidence="2">
    <location>
        <begin position="402"/>
        <end position="502"/>
    </location>
</feature>
<organism evidence="3 4">
    <name type="scientific">Panaeolus cyanescens</name>
    <dbReference type="NCBI Taxonomy" id="181874"/>
    <lineage>
        <taxon>Eukaryota</taxon>
        <taxon>Fungi</taxon>
        <taxon>Dikarya</taxon>
        <taxon>Basidiomycota</taxon>
        <taxon>Agaricomycotina</taxon>
        <taxon>Agaricomycetes</taxon>
        <taxon>Agaricomycetidae</taxon>
        <taxon>Agaricales</taxon>
        <taxon>Agaricineae</taxon>
        <taxon>Galeropsidaceae</taxon>
        <taxon>Panaeolus</taxon>
    </lineage>
</organism>
<feature type="compositionally biased region" description="Polar residues" evidence="2">
    <location>
        <begin position="57"/>
        <end position="88"/>
    </location>
</feature>
<evidence type="ECO:0000313" key="3">
    <source>
        <dbReference type="EMBL" id="PPQ85473.1"/>
    </source>
</evidence>
<dbReference type="EMBL" id="NHTK01004707">
    <property type="protein sequence ID" value="PPQ85473.1"/>
    <property type="molecule type" value="Genomic_DNA"/>
</dbReference>
<feature type="compositionally biased region" description="Low complexity" evidence="2">
    <location>
        <begin position="89"/>
        <end position="109"/>
    </location>
</feature>
<feature type="compositionally biased region" description="Polar residues" evidence="2">
    <location>
        <begin position="7"/>
        <end position="36"/>
    </location>
</feature>
<evidence type="ECO:0000313" key="4">
    <source>
        <dbReference type="Proteomes" id="UP000284842"/>
    </source>
</evidence>
<keyword evidence="1" id="KW-0175">Coiled coil</keyword>
<feature type="compositionally biased region" description="Low complexity" evidence="2">
    <location>
        <begin position="266"/>
        <end position="281"/>
    </location>
</feature>
<sequence length="502" mass="50746">MDPEVAISQSPITSNDAISGSPTAINASTTPSNSKTPNAVSPPPPPSAWAASPSASLKRSNSYGSKPPNSAKAPTSTSAYNTPNPRRQSSISYITPNSPSSSPSLSSKRNSWRDSGDSSLSLGVNVGGVRSPLSAGFSAYSAGEGYGREHGSPVHAFRDLGSPGLMRSSSLGAPRNGRGSGRGTPGTPRTPLTPRGVDVEVVEARERERERGPVTLAEKHADLLHFIAQKESKCLELRSQLQVHEAELLQLKRKWERIVNRGFEKSQSQPSSCSRTSPSSTNHHHAMNGVQSSTSTSTSTSITASASNSISSPPLSSLASLTSTIPIPSSYIRSVPLTSSTSGTPYTSATSGIGTSSYYGAADAANAPLSLDQLREGVQGMGRLASAGLASLGISLGGGDESVGSGAGSGRAGSGGATRSGGGKGGRKAPIPLTLGSGVSVVGSSGSGMSTPALESSVGSIGGGRVSLDSASASASARRHGARESQSSTATSASHTTRSTSR</sequence>
<protein>
    <submittedName>
        <fullName evidence="3">Uncharacterized protein</fullName>
    </submittedName>
</protein>
<feature type="region of interest" description="Disordered" evidence="2">
    <location>
        <begin position="262"/>
        <end position="315"/>
    </location>
</feature>
<dbReference type="InParanoid" id="A0A409X3Y1"/>
<gene>
    <name evidence="3" type="ORF">CVT24_008311</name>
</gene>
<proteinExistence type="predicted"/>
<feature type="compositionally biased region" description="Low complexity" evidence="2">
    <location>
        <begin position="185"/>
        <end position="194"/>
    </location>
</feature>
<reference evidence="3 4" key="1">
    <citation type="journal article" date="2018" name="Evol. Lett.">
        <title>Horizontal gene cluster transfer increased hallucinogenic mushroom diversity.</title>
        <authorList>
            <person name="Reynolds H.T."/>
            <person name="Vijayakumar V."/>
            <person name="Gluck-Thaler E."/>
            <person name="Korotkin H.B."/>
            <person name="Matheny P.B."/>
            <person name="Slot J.C."/>
        </authorList>
    </citation>
    <scope>NUCLEOTIDE SEQUENCE [LARGE SCALE GENOMIC DNA]</scope>
    <source>
        <strain evidence="3 4">2629</strain>
    </source>
</reference>